<dbReference type="GO" id="GO:0046872">
    <property type="term" value="F:metal ion binding"/>
    <property type="evidence" value="ECO:0007669"/>
    <property type="project" value="UniProtKB-KW"/>
</dbReference>
<keyword evidence="4" id="KW-0457">Lysine biosynthesis</keyword>
<sequence length="401" mass="43222">MSDMTTTLTEISIKEQVLEGSEEVIGLRRYFHQYPEASLKEYETIKRIKEELEKLDIPYESVGDTGAIGEINGKRGPGKTILLRADIDALELEDAKDKPYKSKNPGLHHACGHDGHTAALLGAAKILKSNEDKFSGTIKVAFQQAEEIGAGARQFVQGGHVQGVDQVFGLHLDSSVPVGKVVSVPGATNASCDIFKISVHGKSAHVAQPDKGIDAVLTAAAITVELQSIVSREVSPLDNAVVAVGVLNAGTRYNIVANHATLEGTVRTFSHETRDKVLKAVERIAKNVAESHRATIEFENYDAAAPLINESEAAALAAQVGASIVGEENVLSSRPKSLGADDFADFLAEAPGVYARVGTRNLDDPDTWYGHHHENFDIDERGLAIATELHIRYALDYLKTD</sequence>
<gene>
    <name evidence="7" type="ORF">CLV38_1275</name>
</gene>
<evidence type="ECO:0000256" key="4">
    <source>
        <dbReference type="ARBA" id="ARBA00023154"/>
    </source>
</evidence>
<feature type="binding site" evidence="5">
    <location>
        <position position="147"/>
    </location>
    <ligand>
        <name>Mn(2+)</name>
        <dbReference type="ChEBI" id="CHEBI:29035"/>
        <label>2</label>
    </ligand>
</feature>
<dbReference type="PANTHER" id="PTHR11014:SF63">
    <property type="entry name" value="METALLOPEPTIDASE, PUTATIVE (AFU_ORTHOLOGUE AFUA_6G09600)-RELATED"/>
    <property type="match status" value="1"/>
</dbReference>
<evidence type="ECO:0000256" key="2">
    <source>
        <dbReference type="ARBA" id="ARBA00022801"/>
    </source>
</evidence>
<evidence type="ECO:0000313" key="8">
    <source>
        <dbReference type="Proteomes" id="UP000238205"/>
    </source>
</evidence>
<dbReference type="SUPFAM" id="SSF55031">
    <property type="entry name" value="Bacterial exopeptidase dimerisation domain"/>
    <property type="match status" value="1"/>
</dbReference>
<evidence type="ECO:0000259" key="6">
    <source>
        <dbReference type="Pfam" id="PF07687"/>
    </source>
</evidence>
<dbReference type="Gene3D" id="3.30.70.360">
    <property type="match status" value="1"/>
</dbReference>
<dbReference type="InterPro" id="IPR011650">
    <property type="entry name" value="Peptidase_M20_dimer"/>
</dbReference>
<evidence type="ECO:0000256" key="3">
    <source>
        <dbReference type="ARBA" id="ARBA00022915"/>
    </source>
</evidence>
<evidence type="ECO:0000313" key="7">
    <source>
        <dbReference type="EMBL" id="PRY78015.1"/>
    </source>
</evidence>
<organism evidence="7 8">
    <name type="scientific">Alkalibacterium olivapovliticus</name>
    <dbReference type="NCBI Taxonomy" id="99907"/>
    <lineage>
        <taxon>Bacteria</taxon>
        <taxon>Bacillati</taxon>
        <taxon>Bacillota</taxon>
        <taxon>Bacilli</taxon>
        <taxon>Lactobacillales</taxon>
        <taxon>Carnobacteriaceae</taxon>
        <taxon>Alkalibacterium</taxon>
    </lineage>
</organism>
<dbReference type="SUPFAM" id="SSF53187">
    <property type="entry name" value="Zn-dependent exopeptidases"/>
    <property type="match status" value="1"/>
</dbReference>
<dbReference type="AlphaFoldDB" id="A0A2T0VZL1"/>
<dbReference type="Pfam" id="PF01546">
    <property type="entry name" value="Peptidase_M20"/>
    <property type="match status" value="1"/>
</dbReference>
<proteinExistence type="predicted"/>
<feature type="domain" description="Peptidase M20 dimerisation" evidence="6">
    <location>
        <begin position="195"/>
        <end position="291"/>
    </location>
</feature>
<dbReference type="NCBIfam" id="TIGR01891">
    <property type="entry name" value="amidohydrolases"/>
    <property type="match status" value="1"/>
</dbReference>
<comment type="cofactor">
    <cofactor evidence="5">
        <name>Mn(2+)</name>
        <dbReference type="ChEBI" id="CHEBI:29035"/>
    </cofactor>
    <text evidence="5">The Mn(2+) ion enhances activity.</text>
</comment>
<keyword evidence="5" id="KW-0464">Manganese</keyword>
<keyword evidence="5" id="KW-0479">Metal-binding</keyword>
<name>A0A2T0VZL1_9LACT</name>
<keyword evidence="8" id="KW-1185">Reference proteome</keyword>
<dbReference type="Proteomes" id="UP000238205">
    <property type="component" value="Unassembled WGS sequence"/>
</dbReference>
<keyword evidence="3" id="KW-0220">Diaminopimelate biosynthesis</keyword>
<dbReference type="FunFam" id="3.30.70.360:FF:000001">
    <property type="entry name" value="N-acetyldiaminopimelate deacetylase"/>
    <property type="match status" value="1"/>
</dbReference>
<keyword evidence="2 7" id="KW-0378">Hydrolase</keyword>
<dbReference type="GO" id="GO:0050118">
    <property type="term" value="F:N-acetyldiaminopimelate deacetylase activity"/>
    <property type="evidence" value="ECO:0007669"/>
    <property type="project" value="UniProtKB-ARBA"/>
</dbReference>
<dbReference type="InterPro" id="IPR002933">
    <property type="entry name" value="Peptidase_M20"/>
</dbReference>
<protein>
    <submittedName>
        <fullName evidence="7">Amidohydrolase</fullName>
    </submittedName>
</protein>
<dbReference type="InterPro" id="IPR017439">
    <property type="entry name" value="Amidohydrolase"/>
</dbReference>
<dbReference type="GO" id="GO:0009085">
    <property type="term" value="P:lysine biosynthetic process"/>
    <property type="evidence" value="ECO:0007669"/>
    <property type="project" value="UniProtKB-KW"/>
</dbReference>
<evidence type="ECO:0000256" key="5">
    <source>
        <dbReference type="PIRSR" id="PIRSR005962-1"/>
    </source>
</evidence>
<dbReference type="PANTHER" id="PTHR11014">
    <property type="entry name" value="PEPTIDASE M20 FAMILY MEMBER"/>
    <property type="match status" value="1"/>
</dbReference>
<feature type="binding site" evidence="5">
    <location>
        <position position="113"/>
    </location>
    <ligand>
        <name>Mn(2+)</name>
        <dbReference type="ChEBI" id="CHEBI:29035"/>
        <label>2</label>
    </ligand>
</feature>
<dbReference type="Pfam" id="PF07687">
    <property type="entry name" value="M20_dimer"/>
    <property type="match status" value="1"/>
</dbReference>
<accession>A0A2T0VZL1</accession>
<dbReference type="Gene3D" id="3.40.630.10">
    <property type="entry name" value="Zn peptidases"/>
    <property type="match status" value="1"/>
</dbReference>
<dbReference type="InterPro" id="IPR036264">
    <property type="entry name" value="Bact_exopeptidase_dim_dom"/>
</dbReference>
<dbReference type="PIRSF" id="PIRSF005962">
    <property type="entry name" value="Pept_M20D_amidohydro"/>
    <property type="match status" value="1"/>
</dbReference>
<dbReference type="EMBL" id="PVTO01000027">
    <property type="protein sequence ID" value="PRY78015.1"/>
    <property type="molecule type" value="Genomic_DNA"/>
</dbReference>
<dbReference type="GO" id="GO:0019877">
    <property type="term" value="P:diaminopimelate biosynthetic process"/>
    <property type="evidence" value="ECO:0007669"/>
    <property type="project" value="UniProtKB-KW"/>
</dbReference>
<reference evidence="7 8" key="1">
    <citation type="submission" date="2018-03" db="EMBL/GenBank/DDBJ databases">
        <title>Genomic Encyclopedia of Archaeal and Bacterial Type Strains, Phase II (KMG-II): from individual species to whole genera.</title>
        <authorList>
            <person name="Goeker M."/>
        </authorList>
    </citation>
    <scope>NUCLEOTIDE SEQUENCE [LARGE SCALE GENOMIC DNA]</scope>
    <source>
        <strain evidence="7 8">DSM 13175</strain>
    </source>
</reference>
<comment type="caution">
    <text evidence="7">The sequence shown here is derived from an EMBL/GenBank/DDBJ whole genome shotgun (WGS) entry which is preliminary data.</text>
</comment>
<evidence type="ECO:0000256" key="1">
    <source>
        <dbReference type="ARBA" id="ARBA00022605"/>
    </source>
</evidence>
<feature type="binding site" evidence="5">
    <location>
        <position position="372"/>
    </location>
    <ligand>
        <name>Mn(2+)</name>
        <dbReference type="ChEBI" id="CHEBI:29035"/>
        <label>2</label>
    </ligand>
</feature>
<feature type="binding site" evidence="5">
    <location>
        <position position="171"/>
    </location>
    <ligand>
        <name>Mn(2+)</name>
        <dbReference type="ChEBI" id="CHEBI:29035"/>
        <label>2</label>
    </ligand>
</feature>
<feature type="binding site" evidence="5">
    <location>
        <position position="111"/>
    </location>
    <ligand>
        <name>Mn(2+)</name>
        <dbReference type="ChEBI" id="CHEBI:29035"/>
        <label>2</label>
    </ligand>
</feature>
<keyword evidence="1" id="KW-0028">Amino-acid biosynthesis</keyword>